<name>A0A8E4ZL16_9CAUD</name>
<gene>
    <name evidence="1" type="ORF">Gundel1_118</name>
</gene>
<keyword evidence="2" id="KW-1185">Reference proteome</keyword>
<evidence type="ECO:0000313" key="1">
    <source>
        <dbReference type="EMBL" id="QQV91441.1"/>
    </source>
</evidence>
<evidence type="ECO:0000313" key="2">
    <source>
        <dbReference type="Proteomes" id="UP000693868"/>
    </source>
</evidence>
<proteinExistence type="predicted"/>
<reference evidence="1" key="1">
    <citation type="submission" date="2020-07" db="EMBL/GenBank/DDBJ databases">
        <title>Highly diverse flavobacterial phages as mortality factor during North Sea spring blooms.</title>
        <authorList>
            <person name="Bartlau N."/>
            <person name="Wichels A."/>
            <person name="Krohne G."/>
            <person name="Adriaenssens E.M."/>
            <person name="Heins A."/>
            <person name="Fuchs B.M."/>
            <person name="Amann R."/>
            <person name="Moraru C."/>
        </authorList>
    </citation>
    <scope>NUCLEOTIDE SEQUENCE</scope>
</reference>
<dbReference type="EMBL" id="MT732474">
    <property type="protein sequence ID" value="QQV91441.1"/>
    <property type="molecule type" value="Genomic_DNA"/>
</dbReference>
<dbReference type="Proteomes" id="UP000693868">
    <property type="component" value="Segment"/>
</dbReference>
<organism evidence="1 2">
    <name type="scientific">Tenacibaculum phage Gundel_1</name>
    <dbReference type="NCBI Taxonomy" id="2745672"/>
    <lineage>
        <taxon>Viruses</taxon>
        <taxon>Duplodnaviria</taxon>
        <taxon>Heunggongvirae</taxon>
        <taxon>Uroviricota</taxon>
        <taxon>Caudoviricetes</taxon>
        <taxon>Pachyviridae</taxon>
        <taxon>Gundelvirus</taxon>
        <taxon>Gundelvirus Gundel</taxon>
    </lineage>
</organism>
<sequence length="63" mass="7653">MGLEKDNFIKKIKEYSNNELWDKYNEVVIPDDYDGDYTEEGSWELEQTLKEIEYRLRDVGFLK</sequence>
<protein>
    <submittedName>
        <fullName evidence="1">Uncharacterized protein</fullName>
    </submittedName>
</protein>
<accession>A0A8E4ZL16</accession>